<reference evidence="10 11" key="1">
    <citation type="submission" date="2019-12" db="EMBL/GenBank/DDBJ databases">
        <authorList>
            <person name="Huq M.A."/>
        </authorList>
    </citation>
    <scope>NUCLEOTIDE SEQUENCE [LARGE SCALE GENOMIC DNA]</scope>
    <source>
        <strain evidence="10 11">MAH-18</strain>
    </source>
</reference>
<evidence type="ECO:0000256" key="3">
    <source>
        <dbReference type="ARBA" id="ARBA00022448"/>
    </source>
</evidence>
<dbReference type="GO" id="GO:0022857">
    <property type="term" value="F:transmembrane transporter activity"/>
    <property type="evidence" value="ECO:0007669"/>
    <property type="project" value="InterPro"/>
</dbReference>
<dbReference type="InterPro" id="IPR004638">
    <property type="entry name" value="EmrB-like"/>
</dbReference>
<evidence type="ECO:0000313" key="11">
    <source>
        <dbReference type="Proteomes" id="UP000473525"/>
    </source>
</evidence>
<feature type="transmembrane region" description="Helical" evidence="8">
    <location>
        <begin position="21"/>
        <end position="47"/>
    </location>
</feature>
<dbReference type="FunFam" id="1.20.1720.10:FF:000004">
    <property type="entry name" value="EmrB/QacA family drug resistance transporter"/>
    <property type="match status" value="1"/>
</dbReference>
<dbReference type="PRINTS" id="PR01036">
    <property type="entry name" value="TCRTETB"/>
</dbReference>
<feature type="transmembrane region" description="Helical" evidence="8">
    <location>
        <begin position="122"/>
        <end position="140"/>
    </location>
</feature>
<keyword evidence="4" id="KW-1003">Cell membrane</keyword>
<evidence type="ECO:0000259" key="9">
    <source>
        <dbReference type="PROSITE" id="PS50850"/>
    </source>
</evidence>
<keyword evidence="7 8" id="KW-0472">Membrane</keyword>
<feature type="transmembrane region" description="Helical" evidence="8">
    <location>
        <begin position="480"/>
        <end position="498"/>
    </location>
</feature>
<feature type="transmembrane region" description="Helical" evidence="8">
    <location>
        <begin position="318"/>
        <end position="337"/>
    </location>
</feature>
<feature type="transmembrane region" description="Helical" evidence="8">
    <location>
        <begin position="175"/>
        <end position="194"/>
    </location>
</feature>
<dbReference type="Gene3D" id="1.20.1720.10">
    <property type="entry name" value="Multidrug resistance protein D"/>
    <property type="match status" value="1"/>
</dbReference>
<dbReference type="PANTHER" id="PTHR23501">
    <property type="entry name" value="MAJOR FACILITATOR SUPERFAMILY"/>
    <property type="match status" value="1"/>
</dbReference>
<organism evidence="10 11">
    <name type="scientific">Nocardioides agri</name>
    <dbReference type="NCBI Taxonomy" id="2682843"/>
    <lineage>
        <taxon>Bacteria</taxon>
        <taxon>Bacillati</taxon>
        <taxon>Actinomycetota</taxon>
        <taxon>Actinomycetes</taxon>
        <taxon>Propionibacteriales</taxon>
        <taxon>Nocardioidaceae</taxon>
        <taxon>Nocardioides</taxon>
    </lineage>
</organism>
<feature type="transmembrane region" description="Helical" evidence="8">
    <location>
        <begin position="344"/>
        <end position="361"/>
    </location>
</feature>
<dbReference type="Pfam" id="PF07690">
    <property type="entry name" value="MFS_1"/>
    <property type="match status" value="1"/>
</dbReference>
<proteinExistence type="inferred from homology"/>
<accession>A0A6L6XTG1</accession>
<dbReference type="Proteomes" id="UP000473525">
    <property type="component" value="Unassembled WGS sequence"/>
</dbReference>
<dbReference type="Gene3D" id="1.20.1250.20">
    <property type="entry name" value="MFS general substrate transporter like domains"/>
    <property type="match status" value="1"/>
</dbReference>
<keyword evidence="11" id="KW-1185">Reference proteome</keyword>
<dbReference type="InterPro" id="IPR011701">
    <property type="entry name" value="MFS"/>
</dbReference>
<dbReference type="PANTHER" id="PTHR23501:SF197">
    <property type="entry name" value="COMD"/>
    <property type="match status" value="1"/>
</dbReference>
<feature type="transmembrane region" description="Helical" evidence="8">
    <location>
        <begin position="59"/>
        <end position="78"/>
    </location>
</feature>
<comment type="similarity">
    <text evidence="2">Belongs to the major facilitator superfamily. TCR/Tet family.</text>
</comment>
<evidence type="ECO:0000256" key="1">
    <source>
        <dbReference type="ARBA" id="ARBA00004651"/>
    </source>
</evidence>
<dbReference type="PROSITE" id="PS50850">
    <property type="entry name" value="MFS"/>
    <property type="match status" value="1"/>
</dbReference>
<comment type="subcellular location">
    <subcellularLocation>
        <location evidence="1">Cell membrane</location>
        <topology evidence="1">Multi-pass membrane protein</topology>
    </subcellularLocation>
</comment>
<feature type="transmembrane region" description="Helical" evidence="8">
    <location>
        <begin position="152"/>
        <end position="169"/>
    </location>
</feature>
<evidence type="ECO:0000256" key="5">
    <source>
        <dbReference type="ARBA" id="ARBA00022692"/>
    </source>
</evidence>
<name>A0A6L6XTG1_9ACTN</name>
<dbReference type="SUPFAM" id="SSF103473">
    <property type="entry name" value="MFS general substrate transporter"/>
    <property type="match status" value="1"/>
</dbReference>
<keyword evidence="6 8" id="KW-1133">Transmembrane helix</keyword>
<dbReference type="EMBL" id="WSEK01000004">
    <property type="protein sequence ID" value="MVQ50072.1"/>
    <property type="molecule type" value="Genomic_DNA"/>
</dbReference>
<dbReference type="NCBIfam" id="TIGR00711">
    <property type="entry name" value="efflux_EmrB"/>
    <property type="match status" value="1"/>
</dbReference>
<feature type="transmembrane region" description="Helical" evidence="8">
    <location>
        <begin position="282"/>
        <end position="306"/>
    </location>
</feature>
<evidence type="ECO:0000256" key="7">
    <source>
        <dbReference type="ARBA" id="ARBA00023136"/>
    </source>
</evidence>
<evidence type="ECO:0000256" key="6">
    <source>
        <dbReference type="ARBA" id="ARBA00022989"/>
    </source>
</evidence>
<evidence type="ECO:0000256" key="8">
    <source>
        <dbReference type="SAM" id="Phobius"/>
    </source>
</evidence>
<evidence type="ECO:0000313" key="10">
    <source>
        <dbReference type="EMBL" id="MVQ50072.1"/>
    </source>
</evidence>
<dbReference type="AlphaFoldDB" id="A0A6L6XTG1"/>
<dbReference type="InterPro" id="IPR036259">
    <property type="entry name" value="MFS_trans_sf"/>
</dbReference>
<dbReference type="InterPro" id="IPR020846">
    <property type="entry name" value="MFS_dom"/>
</dbReference>
<feature type="transmembrane region" description="Helical" evidence="8">
    <location>
        <begin position="239"/>
        <end position="261"/>
    </location>
</feature>
<evidence type="ECO:0000256" key="4">
    <source>
        <dbReference type="ARBA" id="ARBA00022475"/>
    </source>
</evidence>
<comment type="caution">
    <text evidence="10">The sequence shown here is derived from an EMBL/GenBank/DDBJ whole genome shotgun (WGS) entry which is preliminary data.</text>
</comment>
<sequence>MRRPAMSETTLIAPRTVTGRARTIAFGTIALGMLLAALDSTIVGTALPTIVGDLGGGAHMSWVVTAYLLAQTAVTAVVGKIGDQFGRKQVFQVSVIVFIAGSALCGLAQGMTWLIVSRSIQGLGAGGLMVTAMALIADIIPLRDRGKYQGALGAVFGLATVIGPFLGGLFTDHLSWRWCFYVNVPLAIVVIVVANRTIPAVPGAGRQRIDFPGMLAVSGGAAALVLATSWGGTTYDWRSWQVLGLLALGVALLAAFVLIELRAEEPILPMRLFRSRVFADCCALSFVVGFTMIGSMTFLPTFFQYVEGDSATKSGLRMLPMVIGLMITAVSVGNAVGKTGRYKVFPVVGTLVTAGALLMLSRMDAGTSSLQSAAALFVLGVGMGLAMQVLTIIVQGSVPYADLGVSTSGVTFFRTMGGAFGAAIFGSLYANFLSDRLPAALAISPGVDPSAVDTPGELHALDPDLIGAVVDAYAESLSLVFLWAAPVALVAFVLALLLPQVPLSDSLAQEAGDLGGGFAAPESLPSKDILSRRIANLLYGHRRDRVLDLLESQDSGLGAANIWALVQVYGLSASGRRADVAMIAWSRHLPPAVLEPVFRDVVAAGYVEGNLDDLTLTSLGATTIDRLRDDLCDWILDNLEGMEDQTSEDVTEAIASVVRRIVVERIESPVRPPAAALAGDVHR</sequence>
<protein>
    <submittedName>
        <fullName evidence="10">DHA2 family efflux MFS transporter permease subunit</fullName>
    </submittedName>
</protein>
<keyword evidence="5 8" id="KW-0812">Transmembrane</keyword>
<evidence type="ECO:0000256" key="2">
    <source>
        <dbReference type="ARBA" id="ARBA00007520"/>
    </source>
</evidence>
<feature type="domain" description="Major facilitator superfamily (MFS) profile" evidence="9">
    <location>
        <begin position="25"/>
        <end position="503"/>
    </location>
</feature>
<dbReference type="CDD" id="cd17502">
    <property type="entry name" value="MFS_Azr1_MDR_like"/>
    <property type="match status" value="1"/>
</dbReference>
<feature type="transmembrane region" description="Helical" evidence="8">
    <location>
        <begin position="215"/>
        <end position="233"/>
    </location>
</feature>
<dbReference type="GO" id="GO:0005886">
    <property type="term" value="C:plasma membrane"/>
    <property type="evidence" value="ECO:0007669"/>
    <property type="project" value="UniProtKB-SubCell"/>
</dbReference>
<feature type="transmembrane region" description="Helical" evidence="8">
    <location>
        <begin position="90"/>
        <end position="116"/>
    </location>
</feature>
<feature type="transmembrane region" description="Helical" evidence="8">
    <location>
        <begin position="410"/>
        <end position="430"/>
    </location>
</feature>
<keyword evidence="3" id="KW-0813">Transport</keyword>
<feature type="transmembrane region" description="Helical" evidence="8">
    <location>
        <begin position="373"/>
        <end position="398"/>
    </location>
</feature>
<gene>
    <name evidence="10" type="ORF">GON03_12855</name>
</gene>